<dbReference type="AlphaFoldDB" id="A0A292Q629"/>
<keyword evidence="2" id="KW-1185">Reference proteome</keyword>
<organism evidence="1 2">
    <name type="scientific">Tuber aestivum</name>
    <name type="common">summer truffle</name>
    <dbReference type="NCBI Taxonomy" id="59557"/>
    <lineage>
        <taxon>Eukaryota</taxon>
        <taxon>Fungi</taxon>
        <taxon>Dikarya</taxon>
        <taxon>Ascomycota</taxon>
        <taxon>Pezizomycotina</taxon>
        <taxon>Pezizomycetes</taxon>
        <taxon>Pezizales</taxon>
        <taxon>Tuberaceae</taxon>
        <taxon>Tuber</taxon>
    </lineage>
</organism>
<gene>
    <name evidence="1" type="ORF">GSTUAT00000934001</name>
</gene>
<sequence>MHIIQCSYRVLGVLVKLCTGRGIMTAMQLDRLLLARAQSENPSYPWSSPTIGVLPDFSGSCPCCQVETLPIPWPSHCPSLPRHLSAEQFFDIIPVCVGSVHRTLRGADGEKVVGPIVFEPQVLAVHADHMPDPLKNCGMGKKDDGLSKSYRHVRRIPRYRYQPPGESPL</sequence>
<accession>A0A292Q629</accession>
<dbReference type="Proteomes" id="UP001412239">
    <property type="component" value="Unassembled WGS sequence"/>
</dbReference>
<evidence type="ECO:0000313" key="1">
    <source>
        <dbReference type="EMBL" id="CUS14864.1"/>
    </source>
</evidence>
<evidence type="ECO:0000313" key="2">
    <source>
        <dbReference type="Proteomes" id="UP001412239"/>
    </source>
</evidence>
<reference evidence="1" key="1">
    <citation type="submission" date="2015-10" db="EMBL/GenBank/DDBJ databases">
        <authorList>
            <person name="Regsiter A."/>
            <person name="william w."/>
        </authorList>
    </citation>
    <scope>NUCLEOTIDE SEQUENCE</scope>
    <source>
        <strain evidence="1">Montdore</strain>
    </source>
</reference>
<proteinExistence type="predicted"/>
<name>A0A292Q629_9PEZI</name>
<dbReference type="EMBL" id="LN890954">
    <property type="protein sequence ID" value="CUS14864.1"/>
    <property type="molecule type" value="Genomic_DNA"/>
</dbReference>
<protein>
    <submittedName>
        <fullName evidence="1">Uncharacterized protein</fullName>
    </submittedName>
</protein>